<dbReference type="CDD" id="cd00092">
    <property type="entry name" value="HTH_CRP"/>
    <property type="match status" value="1"/>
</dbReference>
<dbReference type="PANTHER" id="PTHR24567:SF75">
    <property type="entry name" value="FUMARATE AND NITRATE REDUCTION REGULATORY PROTEIN"/>
    <property type="match status" value="1"/>
</dbReference>
<evidence type="ECO:0000256" key="2">
    <source>
        <dbReference type="ARBA" id="ARBA00023125"/>
    </source>
</evidence>
<dbReference type="SUPFAM" id="SSF51206">
    <property type="entry name" value="cAMP-binding domain-like"/>
    <property type="match status" value="1"/>
</dbReference>
<dbReference type="CDD" id="cd00038">
    <property type="entry name" value="CAP_ED"/>
    <property type="match status" value="1"/>
</dbReference>
<dbReference type="SUPFAM" id="SSF46785">
    <property type="entry name" value="Winged helix' DNA-binding domain"/>
    <property type="match status" value="1"/>
</dbReference>
<keyword evidence="2" id="KW-0238">DNA-binding</keyword>
<dbReference type="SMART" id="SM00100">
    <property type="entry name" value="cNMP"/>
    <property type="match status" value="1"/>
</dbReference>
<evidence type="ECO:0000259" key="5">
    <source>
        <dbReference type="PROSITE" id="PS51063"/>
    </source>
</evidence>
<reference evidence="6 7" key="1">
    <citation type="journal article" date="2019" name="Int. J. Syst. Evol. Microbiol.">
        <title>The Global Catalogue of Microorganisms (GCM) 10K type strain sequencing project: providing services to taxonomists for standard genome sequencing and annotation.</title>
        <authorList>
            <consortium name="The Broad Institute Genomics Platform"/>
            <consortium name="The Broad Institute Genome Sequencing Center for Infectious Disease"/>
            <person name="Wu L."/>
            <person name="Ma J."/>
        </authorList>
    </citation>
    <scope>NUCLEOTIDE SEQUENCE [LARGE SCALE GENOMIC DNA]</scope>
    <source>
        <strain evidence="6 7">JCM 9933</strain>
    </source>
</reference>
<organism evidence="6 7">
    <name type="scientific">Craurococcus roseus</name>
    <dbReference type="NCBI Taxonomy" id="77585"/>
    <lineage>
        <taxon>Bacteria</taxon>
        <taxon>Pseudomonadati</taxon>
        <taxon>Pseudomonadota</taxon>
        <taxon>Alphaproteobacteria</taxon>
        <taxon>Acetobacterales</taxon>
        <taxon>Acetobacteraceae</taxon>
        <taxon>Craurococcus</taxon>
    </lineage>
</organism>
<dbReference type="PANTHER" id="PTHR24567">
    <property type="entry name" value="CRP FAMILY TRANSCRIPTIONAL REGULATORY PROTEIN"/>
    <property type="match status" value="1"/>
</dbReference>
<dbReference type="InterPro" id="IPR036388">
    <property type="entry name" value="WH-like_DNA-bd_sf"/>
</dbReference>
<gene>
    <name evidence="6" type="ORF">GCM10009416_02640</name>
</gene>
<evidence type="ECO:0000313" key="6">
    <source>
        <dbReference type="EMBL" id="GAA0568083.1"/>
    </source>
</evidence>
<dbReference type="InterPro" id="IPR000595">
    <property type="entry name" value="cNMP-bd_dom"/>
</dbReference>
<dbReference type="InterPro" id="IPR012318">
    <property type="entry name" value="HTH_CRP"/>
</dbReference>
<sequence length="265" mass="28290">MSRAVGRGAAVIEGRPLHPFDAARGLPRRPGTGAASRCQGCGARSVGLCAPLGPAALDDMAAETERVAVAPRTPLFHQGDDASHVYTLAEGAARLTRVLPDGRQAAIGFRLAGDIMGFTPATEHAFGAETLTRATICRVDRRRLDAMFRRHPVLERRFLELCAGELAATQDHVLALGRLTAQERVAHFLLSLAEAQERRGRRGPVFDLPATRTDIAELLGLTLETVSRAVSALRKRGWIKLHGLSAFEITERPSLAALAAGEGGA</sequence>
<evidence type="ECO:0000313" key="7">
    <source>
        <dbReference type="Proteomes" id="UP001501588"/>
    </source>
</evidence>
<dbReference type="Pfam" id="PF13545">
    <property type="entry name" value="HTH_Crp_2"/>
    <property type="match status" value="1"/>
</dbReference>
<evidence type="ECO:0000256" key="3">
    <source>
        <dbReference type="ARBA" id="ARBA00023163"/>
    </source>
</evidence>
<dbReference type="Proteomes" id="UP001501588">
    <property type="component" value="Unassembled WGS sequence"/>
</dbReference>
<dbReference type="Gene3D" id="1.10.10.10">
    <property type="entry name" value="Winged helix-like DNA-binding domain superfamily/Winged helix DNA-binding domain"/>
    <property type="match status" value="1"/>
</dbReference>
<accession>A0ABN1EJV5</accession>
<name>A0ABN1EJV5_9PROT</name>
<keyword evidence="3" id="KW-0804">Transcription</keyword>
<dbReference type="SMART" id="SM00419">
    <property type="entry name" value="HTH_CRP"/>
    <property type="match status" value="1"/>
</dbReference>
<feature type="domain" description="Cyclic nucleotide-binding" evidence="4">
    <location>
        <begin position="48"/>
        <end position="117"/>
    </location>
</feature>
<dbReference type="InterPro" id="IPR036390">
    <property type="entry name" value="WH_DNA-bd_sf"/>
</dbReference>
<dbReference type="EMBL" id="BAAAFZ010000006">
    <property type="protein sequence ID" value="GAA0568083.1"/>
    <property type="molecule type" value="Genomic_DNA"/>
</dbReference>
<dbReference type="Gene3D" id="2.60.120.10">
    <property type="entry name" value="Jelly Rolls"/>
    <property type="match status" value="1"/>
</dbReference>
<dbReference type="InterPro" id="IPR050397">
    <property type="entry name" value="Env_Response_Regulators"/>
</dbReference>
<keyword evidence="1" id="KW-0805">Transcription regulation</keyword>
<feature type="domain" description="HTH crp-type" evidence="5">
    <location>
        <begin position="179"/>
        <end position="253"/>
    </location>
</feature>
<dbReference type="PROSITE" id="PS50042">
    <property type="entry name" value="CNMP_BINDING_3"/>
    <property type="match status" value="1"/>
</dbReference>
<evidence type="ECO:0000259" key="4">
    <source>
        <dbReference type="PROSITE" id="PS50042"/>
    </source>
</evidence>
<protein>
    <submittedName>
        <fullName evidence="6">Helix-turn-helix domain-containing protein</fullName>
    </submittedName>
</protein>
<dbReference type="PRINTS" id="PR00034">
    <property type="entry name" value="HTHCRP"/>
</dbReference>
<comment type="caution">
    <text evidence="6">The sequence shown here is derived from an EMBL/GenBank/DDBJ whole genome shotgun (WGS) entry which is preliminary data.</text>
</comment>
<dbReference type="InterPro" id="IPR018490">
    <property type="entry name" value="cNMP-bd_dom_sf"/>
</dbReference>
<evidence type="ECO:0000256" key="1">
    <source>
        <dbReference type="ARBA" id="ARBA00023015"/>
    </source>
</evidence>
<proteinExistence type="predicted"/>
<dbReference type="PROSITE" id="PS51063">
    <property type="entry name" value="HTH_CRP_2"/>
    <property type="match status" value="1"/>
</dbReference>
<dbReference type="InterPro" id="IPR014710">
    <property type="entry name" value="RmlC-like_jellyroll"/>
</dbReference>
<keyword evidence="7" id="KW-1185">Reference proteome</keyword>
<dbReference type="Pfam" id="PF00027">
    <property type="entry name" value="cNMP_binding"/>
    <property type="match status" value="1"/>
</dbReference>